<dbReference type="PANTHER" id="PTHR30146:SF153">
    <property type="entry name" value="LACTOSE OPERON REPRESSOR"/>
    <property type="match status" value="1"/>
</dbReference>
<dbReference type="CDD" id="cd01392">
    <property type="entry name" value="HTH_LacI"/>
    <property type="match status" value="1"/>
</dbReference>
<evidence type="ECO:0000256" key="2">
    <source>
        <dbReference type="ARBA" id="ARBA00023125"/>
    </source>
</evidence>
<feature type="domain" description="HTH lacI-type" evidence="4">
    <location>
        <begin position="7"/>
        <end position="61"/>
    </location>
</feature>
<comment type="caution">
    <text evidence="5">The sequence shown here is derived from an EMBL/GenBank/DDBJ whole genome shotgun (WGS) entry which is preliminary data.</text>
</comment>
<dbReference type="Pfam" id="PF13377">
    <property type="entry name" value="Peripla_BP_3"/>
    <property type="match status" value="1"/>
</dbReference>
<dbReference type="SUPFAM" id="SSF53822">
    <property type="entry name" value="Periplasmic binding protein-like I"/>
    <property type="match status" value="1"/>
</dbReference>
<dbReference type="Pfam" id="PF00356">
    <property type="entry name" value="LacI"/>
    <property type="match status" value="1"/>
</dbReference>
<keyword evidence="2 5" id="KW-0238">DNA-binding</keyword>
<keyword evidence="3" id="KW-0804">Transcription</keyword>
<dbReference type="RefSeq" id="WP_379878410.1">
    <property type="nucleotide sequence ID" value="NZ_JBHUIP010000016.1"/>
</dbReference>
<dbReference type="SUPFAM" id="SSF47413">
    <property type="entry name" value="lambda repressor-like DNA-binding domains"/>
    <property type="match status" value="1"/>
</dbReference>
<dbReference type="PROSITE" id="PS50932">
    <property type="entry name" value="HTH_LACI_2"/>
    <property type="match status" value="1"/>
</dbReference>
<protein>
    <submittedName>
        <fullName evidence="5">LacI family DNA-binding transcriptional regulator</fullName>
    </submittedName>
</protein>
<dbReference type="CDD" id="cd20010">
    <property type="entry name" value="PBP1_AglR-like"/>
    <property type="match status" value="1"/>
</dbReference>
<dbReference type="InterPro" id="IPR010982">
    <property type="entry name" value="Lambda_DNA-bd_dom_sf"/>
</dbReference>
<dbReference type="PANTHER" id="PTHR30146">
    <property type="entry name" value="LACI-RELATED TRANSCRIPTIONAL REPRESSOR"/>
    <property type="match status" value="1"/>
</dbReference>
<proteinExistence type="predicted"/>
<dbReference type="EMBL" id="JBHUIP010000016">
    <property type="protein sequence ID" value="MFD2265238.1"/>
    <property type="molecule type" value="Genomic_DNA"/>
</dbReference>
<evidence type="ECO:0000259" key="4">
    <source>
        <dbReference type="PROSITE" id="PS50932"/>
    </source>
</evidence>
<evidence type="ECO:0000256" key="1">
    <source>
        <dbReference type="ARBA" id="ARBA00023015"/>
    </source>
</evidence>
<dbReference type="InterPro" id="IPR028082">
    <property type="entry name" value="Peripla_BP_I"/>
</dbReference>
<dbReference type="Gene3D" id="3.40.50.2300">
    <property type="match status" value="2"/>
</dbReference>
<keyword evidence="6" id="KW-1185">Reference proteome</keyword>
<sequence length="352" mass="38204">MADRRQPRLKEIASEVGLSIAAVSRALGGHSDIAAETRQRVQEAANRLGYIPSRAARMLVSGRTDFIGMVMPVREQPMLDASLSEFVAGLGEGLADRGRDLFIATVTPRQDTLEVLKHIVDGDRADAVVVNRTLHDDPRISFLLDRRFPFVAHGRAEGETRPFAWVDTDSEAGFSEAVDLLFSLGHRRFGLLTSTTPFNFSTIRRRAMETALARHGLTLDAIAETPLGDNPAAETAALHLLTGNDRPTAILCVTDALALSVLEVARKTGLRVPDDLSVIGFNNIPVAAYSSPPLSTFDQSVRKAAMAVAAMTIDLLEDREPKTRNQLLPVRFIPRASHGPAPAAPLRPPTIK</sequence>
<evidence type="ECO:0000313" key="6">
    <source>
        <dbReference type="Proteomes" id="UP001597295"/>
    </source>
</evidence>
<dbReference type="Gene3D" id="1.10.260.40">
    <property type="entry name" value="lambda repressor-like DNA-binding domains"/>
    <property type="match status" value="1"/>
</dbReference>
<evidence type="ECO:0000256" key="3">
    <source>
        <dbReference type="ARBA" id="ARBA00023163"/>
    </source>
</evidence>
<accession>A0ABW5DVS9</accession>
<dbReference type="InterPro" id="IPR000843">
    <property type="entry name" value="HTH_LacI"/>
</dbReference>
<reference evidence="6" key="1">
    <citation type="journal article" date="2019" name="Int. J. Syst. Evol. Microbiol.">
        <title>The Global Catalogue of Microorganisms (GCM) 10K type strain sequencing project: providing services to taxonomists for standard genome sequencing and annotation.</title>
        <authorList>
            <consortium name="The Broad Institute Genomics Platform"/>
            <consortium name="The Broad Institute Genome Sequencing Center for Infectious Disease"/>
            <person name="Wu L."/>
            <person name="Ma J."/>
        </authorList>
    </citation>
    <scope>NUCLEOTIDE SEQUENCE [LARGE SCALE GENOMIC DNA]</scope>
    <source>
        <strain evidence="6">CGMCC 1.19062</strain>
    </source>
</reference>
<dbReference type="InterPro" id="IPR046335">
    <property type="entry name" value="LacI/GalR-like_sensor"/>
</dbReference>
<name>A0ABW5DVS9_9PROT</name>
<organism evidence="5 6">
    <name type="scientific">Lacibacterium aquatile</name>
    <dbReference type="NCBI Taxonomy" id="1168082"/>
    <lineage>
        <taxon>Bacteria</taxon>
        <taxon>Pseudomonadati</taxon>
        <taxon>Pseudomonadota</taxon>
        <taxon>Alphaproteobacteria</taxon>
        <taxon>Rhodospirillales</taxon>
        <taxon>Rhodospirillaceae</taxon>
    </lineage>
</organism>
<evidence type="ECO:0000313" key="5">
    <source>
        <dbReference type="EMBL" id="MFD2265238.1"/>
    </source>
</evidence>
<dbReference type="SMART" id="SM00354">
    <property type="entry name" value="HTH_LACI"/>
    <property type="match status" value="1"/>
</dbReference>
<keyword evidence="1" id="KW-0805">Transcription regulation</keyword>
<dbReference type="GO" id="GO:0003677">
    <property type="term" value="F:DNA binding"/>
    <property type="evidence" value="ECO:0007669"/>
    <property type="project" value="UniProtKB-KW"/>
</dbReference>
<dbReference type="Proteomes" id="UP001597295">
    <property type="component" value="Unassembled WGS sequence"/>
</dbReference>
<gene>
    <name evidence="5" type="ORF">ACFSM5_20210</name>
</gene>